<evidence type="ECO:0000256" key="1">
    <source>
        <dbReference type="SAM" id="MobiDB-lite"/>
    </source>
</evidence>
<comment type="caution">
    <text evidence="2">The sequence shown here is derived from an EMBL/GenBank/DDBJ whole genome shotgun (WGS) entry which is preliminary data.</text>
</comment>
<feature type="region of interest" description="Disordered" evidence="1">
    <location>
        <begin position="107"/>
        <end position="163"/>
    </location>
</feature>
<dbReference type="AlphaFoldDB" id="A0A1R3L0X5"/>
<protein>
    <submittedName>
        <fullName evidence="2">Uncharacterized protein</fullName>
    </submittedName>
</protein>
<dbReference type="Proteomes" id="UP000187203">
    <property type="component" value="Unassembled WGS sequence"/>
</dbReference>
<dbReference type="EMBL" id="AWUE01005416">
    <property type="protein sequence ID" value="OMP13002.1"/>
    <property type="molecule type" value="Genomic_DNA"/>
</dbReference>
<organism evidence="2 3">
    <name type="scientific">Corchorus olitorius</name>
    <dbReference type="NCBI Taxonomy" id="93759"/>
    <lineage>
        <taxon>Eukaryota</taxon>
        <taxon>Viridiplantae</taxon>
        <taxon>Streptophyta</taxon>
        <taxon>Embryophyta</taxon>
        <taxon>Tracheophyta</taxon>
        <taxon>Spermatophyta</taxon>
        <taxon>Magnoliopsida</taxon>
        <taxon>eudicotyledons</taxon>
        <taxon>Gunneridae</taxon>
        <taxon>Pentapetalae</taxon>
        <taxon>rosids</taxon>
        <taxon>malvids</taxon>
        <taxon>Malvales</taxon>
        <taxon>Malvaceae</taxon>
        <taxon>Grewioideae</taxon>
        <taxon>Apeibeae</taxon>
        <taxon>Corchorus</taxon>
    </lineage>
</organism>
<gene>
    <name evidence="2" type="ORF">COLO4_02451</name>
</gene>
<accession>A0A1R3L0X5</accession>
<evidence type="ECO:0000313" key="3">
    <source>
        <dbReference type="Proteomes" id="UP000187203"/>
    </source>
</evidence>
<reference evidence="3" key="1">
    <citation type="submission" date="2013-09" db="EMBL/GenBank/DDBJ databases">
        <title>Corchorus olitorius genome sequencing.</title>
        <authorList>
            <person name="Alam M."/>
            <person name="Haque M.S."/>
            <person name="Islam M.S."/>
            <person name="Emdad E.M."/>
            <person name="Islam M.M."/>
            <person name="Ahmed B."/>
            <person name="Halim A."/>
            <person name="Hossen Q.M.M."/>
            <person name="Hossain M.Z."/>
            <person name="Ahmed R."/>
            <person name="Khan M.M."/>
            <person name="Islam R."/>
            <person name="Rashid M.M."/>
            <person name="Khan S.A."/>
            <person name="Rahman M.S."/>
            <person name="Alam M."/>
            <person name="Yahiya A.S."/>
            <person name="Khan M.S."/>
            <person name="Azam M.S."/>
            <person name="Haque T."/>
            <person name="Lashkar M.Z.H."/>
            <person name="Akhand A.I."/>
            <person name="Morshed G."/>
            <person name="Roy S."/>
            <person name="Uddin K.S."/>
            <person name="Rabeya T."/>
            <person name="Hossain A.S."/>
            <person name="Chowdhury A."/>
            <person name="Snigdha A.R."/>
            <person name="Mortoza M.S."/>
            <person name="Matin S.A."/>
            <person name="Hoque S.M.E."/>
            <person name="Islam M.K."/>
            <person name="Roy D.K."/>
            <person name="Haider R."/>
            <person name="Moosa M.M."/>
            <person name="Elias S.M."/>
            <person name="Hasan A.M."/>
            <person name="Jahan S."/>
            <person name="Shafiuddin M."/>
            <person name="Mahmood N."/>
            <person name="Shommy N.S."/>
        </authorList>
    </citation>
    <scope>NUCLEOTIDE SEQUENCE [LARGE SCALE GENOMIC DNA]</scope>
    <source>
        <strain evidence="3">cv. O-4</strain>
    </source>
</reference>
<evidence type="ECO:0000313" key="2">
    <source>
        <dbReference type="EMBL" id="OMP13002.1"/>
    </source>
</evidence>
<keyword evidence="3" id="KW-1185">Reference proteome</keyword>
<name>A0A1R3L0X5_9ROSI</name>
<feature type="compositionally biased region" description="Basic and acidic residues" evidence="1">
    <location>
        <begin position="114"/>
        <end position="126"/>
    </location>
</feature>
<proteinExistence type="predicted"/>
<sequence length="163" mass="18794">MPSALRFSPKLRNPPYRFIATPPCCSCCSMIVYSLAFDCTCCHPSNQLFLQQQIENDDRNECDSQCCHLQGEACRLNPDEVGKTKRQRLQLRRCNQHQRKQILIPVINKVQNNNRDERRSRNRQDNMPKYPKKSRSHPQSPPLPAPSADFSIKPSNIAIVSDK</sequence>